<dbReference type="Proteomes" id="UP000006334">
    <property type="component" value="Unassembled WGS sequence"/>
</dbReference>
<name>K6YK42_9ALTE</name>
<dbReference type="CDD" id="cd07990">
    <property type="entry name" value="LPLAT_LCLAT1-like"/>
    <property type="match status" value="1"/>
</dbReference>
<comment type="caution">
    <text evidence="3">The sequence shown here is derived from an EMBL/GenBank/DDBJ whole genome shotgun (WGS) entry which is preliminary data.</text>
</comment>
<evidence type="ECO:0000313" key="4">
    <source>
        <dbReference type="Proteomes" id="UP000006334"/>
    </source>
</evidence>
<protein>
    <submittedName>
        <fullName evidence="3">Probable acyltransferase yihG</fullName>
    </submittedName>
</protein>
<dbReference type="PANTHER" id="PTHR10983:SF16">
    <property type="entry name" value="LYSOCARDIOLIPIN ACYLTRANSFERASE 1"/>
    <property type="match status" value="1"/>
</dbReference>
<keyword evidence="3" id="KW-0012">Acyltransferase</keyword>
<dbReference type="EMBL" id="BAEN01000076">
    <property type="protein sequence ID" value="GAC16978.1"/>
    <property type="molecule type" value="Genomic_DNA"/>
</dbReference>
<evidence type="ECO:0000313" key="3">
    <source>
        <dbReference type="EMBL" id="GAC16978.1"/>
    </source>
</evidence>
<dbReference type="PANTHER" id="PTHR10983">
    <property type="entry name" value="1-ACYLGLYCEROL-3-PHOSPHATE ACYLTRANSFERASE-RELATED"/>
    <property type="match status" value="1"/>
</dbReference>
<sequence>MSIRNITGHLTGTISVIFYFFNTIFWVIPIVLLSFLKLIPIKSWQKLVSYPLDGCATAWISINNLNQKITSRTTWEVEGVEQLTLNDWYLVISNHQSWVDILVLQRVFNRKIPFLKFFLKKELIWVPFLGIAWWALDFPFMRRYSKSFLAKNPHLKGKDMESTRRACEKFSTKPVSIMNFVEGTRLTEEKLAKINGPFKYLLKPKAGGMAFVLSAMGDQLHKLLDVTIYYPQGIPTFWDFVCGKVNKIQVNVRILSIEDILNSDAFAMDYFDNPEQRVRFQRWLNQLWSEKDQTLTNMSASS</sequence>
<dbReference type="AlphaFoldDB" id="K6YK42"/>
<feature type="domain" description="Phospholipid/glycerol acyltransferase" evidence="2">
    <location>
        <begin position="89"/>
        <end position="231"/>
    </location>
</feature>
<gene>
    <name evidence="3" type="primary">yihG</name>
    <name evidence="3" type="ORF">GLIP_4367</name>
</gene>
<dbReference type="Pfam" id="PF01553">
    <property type="entry name" value="Acyltransferase"/>
    <property type="match status" value="1"/>
</dbReference>
<dbReference type="NCBIfam" id="NF010621">
    <property type="entry name" value="PRK14014.1"/>
    <property type="match status" value="1"/>
</dbReference>
<dbReference type="RefSeq" id="WP_008846780.1">
    <property type="nucleotide sequence ID" value="NZ_BAEN01000076.1"/>
</dbReference>
<reference evidence="3 4" key="1">
    <citation type="journal article" date="2017" name="Antonie Van Leeuwenhoek">
        <title>Rhizobium rhizosphaerae sp. nov., a novel species isolated from rice rhizosphere.</title>
        <authorList>
            <person name="Zhao J.J."/>
            <person name="Zhang J."/>
            <person name="Zhang R.J."/>
            <person name="Zhang C.W."/>
            <person name="Yin H.Q."/>
            <person name="Zhang X.X."/>
        </authorList>
    </citation>
    <scope>NUCLEOTIDE SEQUENCE [LARGE SCALE GENOMIC DNA]</scope>
    <source>
        <strain evidence="3 4">E3</strain>
    </source>
</reference>
<feature type="transmembrane region" description="Helical" evidence="1">
    <location>
        <begin position="16"/>
        <end position="36"/>
    </location>
</feature>
<keyword evidence="4" id="KW-1185">Reference proteome</keyword>
<dbReference type="eggNOG" id="COG0204">
    <property type="taxonomic scope" value="Bacteria"/>
</dbReference>
<evidence type="ECO:0000256" key="1">
    <source>
        <dbReference type="SAM" id="Phobius"/>
    </source>
</evidence>
<proteinExistence type="predicted"/>
<dbReference type="InterPro" id="IPR002123">
    <property type="entry name" value="Plipid/glycerol_acylTrfase"/>
</dbReference>
<organism evidence="3 4">
    <name type="scientific">Aliiglaciecola lipolytica E3</name>
    <dbReference type="NCBI Taxonomy" id="1127673"/>
    <lineage>
        <taxon>Bacteria</taxon>
        <taxon>Pseudomonadati</taxon>
        <taxon>Pseudomonadota</taxon>
        <taxon>Gammaproteobacteria</taxon>
        <taxon>Alteromonadales</taxon>
        <taxon>Alteromonadaceae</taxon>
        <taxon>Aliiglaciecola</taxon>
    </lineage>
</organism>
<dbReference type="GO" id="GO:0016746">
    <property type="term" value="F:acyltransferase activity"/>
    <property type="evidence" value="ECO:0007669"/>
    <property type="project" value="UniProtKB-KW"/>
</dbReference>
<dbReference type="SUPFAM" id="SSF69593">
    <property type="entry name" value="Glycerol-3-phosphate (1)-acyltransferase"/>
    <property type="match status" value="1"/>
</dbReference>
<accession>K6YK42</accession>
<keyword evidence="3" id="KW-0808">Transferase</keyword>
<keyword evidence="1" id="KW-0472">Membrane</keyword>
<dbReference type="SMART" id="SM00563">
    <property type="entry name" value="PlsC"/>
    <property type="match status" value="1"/>
</dbReference>
<keyword evidence="1" id="KW-1133">Transmembrane helix</keyword>
<keyword evidence="1" id="KW-0812">Transmembrane</keyword>
<dbReference type="STRING" id="1127673.GLIP_4367"/>
<evidence type="ECO:0000259" key="2">
    <source>
        <dbReference type="SMART" id="SM00563"/>
    </source>
</evidence>